<dbReference type="EMBL" id="CAAE01010579">
    <property type="protein sequence ID" value="CAF93261.1"/>
    <property type="molecule type" value="Genomic_DNA"/>
</dbReference>
<comment type="caution">
    <text evidence="1">The sequence shown here is derived from an EMBL/GenBank/DDBJ whole genome shotgun (WGS) entry which is preliminary data.</text>
</comment>
<dbReference type="AlphaFoldDB" id="Q4T1H1"/>
<gene>
    <name evidence="1" type="ORF">GSTENG00008810001</name>
</gene>
<dbReference type="KEGG" id="tng:GSTEN00008810G001"/>
<protein>
    <submittedName>
        <fullName evidence="1">(spotted green pufferfish) hypothetical protein</fullName>
    </submittedName>
</protein>
<proteinExistence type="predicted"/>
<organism evidence="1">
    <name type="scientific">Tetraodon nigroviridis</name>
    <name type="common">Spotted green pufferfish</name>
    <name type="synonym">Chelonodon nigroviridis</name>
    <dbReference type="NCBI Taxonomy" id="99883"/>
    <lineage>
        <taxon>Eukaryota</taxon>
        <taxon>Metazoa</taxon>
        <taxon>Chordata</taxon>
        <taxon>Craniata</taxon>
        <taxon>Vertebrata</taxon>
        <taxon>Euteleostomi</taxon>
        <taxon>Actinopterygii</taxon>
        <taxon>Neopterygii</taxon>
        <taxon>Teleostei</taxon>
        <taxon>Neoteleostei</taxon>
        <taxon>Acanthomorphata</taxon>
        <taxon>Eupercaria</taxon>
        <taxon>Tetraodontiformes</taxon>
        <taxon>Tetradontoidea</taxon>
        <taxon>Tetraodontidae</taxon>
        <taxon>Tetraodon</taxon>
    </lineage>
</organism>
<reference evidence="1" key="2">
    <citation type="submission" date="2004-02" db="EMBL/GenBank/DDBJ databases">
        <authorList>
            <consortium name="Genoscope"/>
            <consortium name="Whitehead Institute Centre for Genome Research"/>
        </authorList>
    </citation>
    <scope>NUCLEOTIDE SEQUENCE</scope>
</reference>
<evidence type="ECO:0000313" key="1">
    <source>
        <dbReference type="EMBL" id="CAF93261.1"/>
    </source>
</evidence>
<feature type="non-terminal residue" evidence="1">
    <location>
        <position position="1"/>
    </location>
</feature>
<accession>Q4T1H1</accession>
<name>Q4T1H1_TETNG</name>
<reference evidence="1" key="1">
    <citation type="journal article" date="2004" name="Nature">
        <title>Genome duplication in the teleost fish Tetraodon nigroviridis reveals the early vertebrate proto-karyotype.</title>
        <authorList>
            <person name="Jaillon O."/>
            <person name="Aury J.-M."/>
            <person name="Brunet F."/>
            <person name="Petit J.-L."/>
            <person name="Stange-Thomann N."/>
            <person name="Mauceli E."/>
            <person name="Bouneau L."/>
            <person name="Fischer C."/>
            <person name="Ozouf-Costaz C."/>
            <person name="Bernot A."/>
            <person name="Nicaud S."/>
            <person name="Jaffe D."/>
            <person name="Fisher S."/>
            <person name="Lutfalla G."/>
            <person name="Dossat C."/>
            <person name="Segurens B."/>
            <person name="Dasilva C."/>
            <person name="Salanoubat M."/>
            <person name="Levy M."/>
            <person name="Boudet N."/>
            <person name="Castellano S."/>
            <person name="Anthouard V."/>
            <person name="Jubin C."/>
            <person name="Castelli V."/>
            <person name="Katinka M."/>
            <person name="Vacherie B."/>
            <person name="Biemont C."/>
            <person name="Skalli Z."/>
            <person name="Cattolico L."/>
            <person name="Poulain J."/>
            <person name="De Berardinis V."/>
            <person name="Cruaud C."/>
            <person name="Duprat S."/>
            <person name="Brottier P."/>
            <person name="Coutanceau J.-P."/>
            <person name="Gouzy J."/>
            <person name="Parra G."/>
            <person name="Lardier G."/>
            <person name="Chapple C."/>
            <person name="McKernan K.J."/>
            <person name="McEwan P."/>
            <person name="Bosak S."/>
            <person name="Kellis M."/>
            <person name="Volff J.-N."/>
            <person name="Guigo R."/>
            <person name="Zody M.C."/>
            <person name="Mesirov J."/>
            <person name="Lindblad-Toh K."/>
            <person name="Birren B."/>
            <person name="Nusbaum C."/>
            <person name="Kahn D."/>
            <person name="Robinson-Rechavi M."/>
            <person name="Laudet V."/>
            <person name="Schachter V."/>
            <person name="Quetier F."/>
            <person name="Saurin W."/>
            <person name="Scarpelli C."/>
            <person name="Wincker P."/>
            <person name="Lander E.S."/>
            <person name="Weissenbach J."/>
            <person name="Roest Crollius H."/>
        </authorList>
    </citation>
    <scope>NUCLEOTIDE SEQUENCE [LARGE SCALE GENOMIC DNA]</scope>
</reference>
<sequence length="50" mass="5605">PLPAPEEMKNIPTVISIMAVALERLIRRRGGEKNLGYLEAAVIDDRLRSM</sequence>